<evidence type="ECO:0000313" key="2">
    <source>
        <dbReference type="Proteomes" id="UP000451565"/>
    </source>
</evidence>
<evidence type="ECO:0000313" key="1">
    <source>
        <dbReference type="EMBL" id="MQR01548.1"/>
    </source>
</evidence>
<sequence length="30" mass="3279">MDAIFIGGIAVFLALTWGLVVGCKKLEERK</sequence>
<gene>
    <name evidence="1" type="ORF">GEV47_12780</name>
</gene>
<proteinExistence type="predicted"/>
<dbReference type="EMBL" id="WINI01000007">
    <property type="protein sequence ID" value="MQR01548.1"/>
    <property type="molecule type" value="Genomic_DNA"/>
</dbReference>
<dbReference type="AlphaFoldDB" id="A0A843YVM6"/>
<comment type="caution">
    <text evidence="1">The sequence shown here is derived from an EMBL/GenBank/DDBJ whole genome shotgun (WGS) entry which is preliminary data.</text>
</comment>
<accession>A0A843YVM6</accession>
<reference evidence="1 2" key="1">
    <citation type="submission" date="2019-10" db="EMBL/GenBank/DDBJ databases">
        <title>Glaciimonas soli sp. nov., a psychrophilic bacterium isolated from the forest soil of a high elevation mountain in Taiwan.</title>
        <authorList>
            <person name="Wang L.-T."/>
            <person name="Shieh W.Y."/>
        </authorList>
    </citation>
    <scope>NUCLEOTIDE SEQUENCE [LARGE SCALE GENOMIC DNA]</scope>
    <source>
        <strain evidence="1 2">GS1</strain>
    </source>
</reference>
<dbReference type="Proteomes" id="UP000451565">
    <property type="component" value="Unassembled WGS sequence"/>
</dbReference>
<protein>
    <submittedName>
        <fullName evidence="1">Potassium ABC transporter ATPase</fullName>
    </submittedName>
</protein>
<name>A0A843YVM6_9BURK</name>
<keyword evidence="2" id="KW-1185">Reference proteome</keyword>
<organism evidence="1 2">
    <name type="scientific">Glaciimonas soli</name>
    <dbReference type="NCBI Taxonomy" id="2590999"/>
    <lineage>
        <taxon>Bacteria</taxon>
        <taxon>Pseudomonadati</taxon>
        <taxon>Pseudomonadota</taxon>
        <taxon>Betaproteobacteria</taxon>
        <taxon>Burkholderiales</taxon>
        <taxon>Oxalobacteraceae</taxon>
        <taxon>Glaciimonas</taxon>
    </lineage>
</organism>